<protein>
    <recommendedName>
        <fullName evidence="7">PARP-type domain-containing protein</fullName>
    </recommendedName>
</protein>
<dbReference type="EMBL" id="AP024417">
    <property type="protein sequence ID" value="BCR84790.1"/>
    <property type="molecule type" value="Genomic_DNA"/>
</dbReference>
<dbReference type="PROSITE" id="PS50064">
    <property type="entry name" value="ZF_PARP_2"/>
    <property type="match status" value="1"/>
</dbReference>
<accession>A0A7R7VHE5</accession>
<name>A0A7R7VHE5_ASPCH</name>
<keyword evidence="3" id="KW-0863">Zinc-finger</keyword>
<dbReference type="InterPro" id="IPR001510">
    <property type="entry name" value="Znf_PARP"/>
</dbReference>
<keyword evidence="4" id="KW-0862">Zinc</keyword>
<gene>
    <name evidence="8" type="ORF">ACHE_20248S</name>
</gene>
<feature type="domain" description="PARP-type" evidence="7">
    <location>
        <begin position="105"/>
        <end position="205"/>
    </location>
</feature>
<evidence type="ECO:0000256" key="3">
    <source>
        <dbReference type="ARBA" id="ARBA00022771"/>
    </source>
</evidence>
<proteinExistence type="predicted"/>
<dbReference type="Proteomes" id="UP000637239">
    <property type="component" value="Chromosome 2"/>
</dbReference>
<dbReference type="GO" id="GO:0005634">
    <property type="term" value="C:nucleus"/>
    <property type="evidence" value="ECO:0007669"/>
    <property type="project" value="UniProtKB-SubCell"/>
</dbReference>
<evidence type="ECO:0000313" key="9">
    <source>
        <dbReference type="Proteomes" id="UP000637239"/>
    </source>
</evidence>
<keyword evidence="9" id="KW-1185">Reference proteome</keyword>
<evidence type="ECO:0000256" key="1">
    <source>
        <dbReference type="ARBA" id="ARBA00004123"/>
    </source>
</evidence>
<feature type="compositionally biased region" description="Acidic residues" evidence="6">
    <location>
        <begin position="284"/>
        <end position="297"/>
    </location>
</feature>
<evidence type="ECO:0000256" key="6">
    <source>
        <dbReference type="SAM" id="MobiDB-lite"/>
    </source>
</evidence>
<dbReference type="RefSeq" id="XP_043133312.1">
    <property type="nucleotide sequence ID" value="XM_043284530.1"/>
</dbReference>
<reference evidence="8" key="2">
    <citation type="submission" date="2021-02" db="EMBL/GenBank/DDBJ databases">
        <title>Aspergillus chevalieri M1 genome sequence.</title>
        <authorList>
            <person name="Kadooka C."/>
            <person name="Mori K."/>
            <person name="Futagami T."/>
        </authorList>
    </citation>
    <scope>NUCLEOTIDE SEQUENCE</scope>
    <source>
        <strain evidence="8">M1</strain>
    </source>
</reference>
<feature type="compositionally biased region" description="Acidic residues" evidence="6">
    <location>
        <begin position="322"/>
        <end position="332"/>
    </location>
</feature>
<dbReference type="Pfam" id="PF00645">
    <property type="entry name" value="zf-PARP"/>
    <property type="match status" value="1"/>
</dbReference>
<comment type="subcellular location">
    <subcellularLocation>
        <location evidence="1">Nucleus</location>
    </subcellularLocation>
</comment>
<dbReference type="GeneID" id="66979149"/>
<dbReference type="Gene3D" id="3.30.1740.10">
    <property type="entry name" value="Zinc finger, PARP-type"/>
    <property type="match status" value="1"/>
</dbReference>
<feature type="compositionally biased region" description="Basic and acidic residues" evidence="6">
    <location>
        <begin position="261"/>
        <end position="283"/>
    </location>
</feature>
<dbReference type="GO" id="GO:0003677">
    <property type="term" value="F:DNA binding"/>
    <property type="evidence" value="ECO:0007669"/>
    <property type="project" value="InterPro"/>
</dbReference>
<organism evidence="8 9">
    <name type="scientific">Aspergillus chevalieri</name>
    <name type="common">Eurotium chevalieri</name>
    <dbReference type="NCBI Taxonomy" id="182096"/>
    <lineage>
        <taxon>Eukaryota</taxon>
        <taxon>Fungi</taxon>
        <taxon>Dikarya</taxon>
        <taxon>Ascomycota</taxon>
        <taxon>Pezizomycotina</taxon>
        <taxon>Eurotiomycetes</taxon>
        <taxon>Eurotiomycetidae</taxon>
        <taxon>Eurotiales</taxon>
        <taxon>Aspergillaceae</taxon>
        <taxon>Aspergillus</taxon>
        <taxon>Aspergillus subgen. Aspergillus</taxon>
    </lineage>
</organism>
<evidence type="ECO:0000313" key="8">
    <source>
        <dbReference type="EMBL" id="BCR84790.1"/>
    </source>
</evidence>
<evidence type="ECO:0000259" key="7">
    <source>
        <dbReference type="PROSITE" id="PS50064"/>
    </source>
</evidence>
<feature type="region of interest" description="Disordered" evidence="6">
    <location>
        <begin position="203"/>
        <end position="352"/>
    </location>
</feature>
<reference evidence="8" key="1">
    <citation type="submission" date="2021-01" db="EMBL/GenBank/DDBJ databases">
        <authorList>
            <consortium name="Aspergillus chevalieri M1 genome sequencing consortium"/>
            <person name="Kazuki M."/>
            <person name="Futagami T."/>
        </authorList>
    </citation>
    <scope>NUCLEOTIDE SEQUENCE</scope>
    <source>
        <strain evidence="8">M1</strain>
    </source>
</reference>
<dbReference type="KEGG" id="ache:ACHE_20248S"/>
<dbReference type="GO" id="GO:0008270">
    <property type="term" value="F:zinc ion binding"/>
    <property type="evidence" value="ECO:0007669"/>
    <property type="project" value="UniProtKB-KW"/>
</dbReference>
<evidence type="ECO:0000256" key="2">
    <source>
        <dbReference type="ARBA" id="ARBA00022723"/>
    </source>
</evidence>
<dbReference type="SUPFAM" id="SSF57716">
    <property type="entry name" value="Glucocorticoid receptor-like (DNA-binding domain)"/>
    <property type="match status" value="1"/>
</dbReference>
<feature type="compositionally biased region" description="Basic and acidic residues" evidence="6">
    <location>
        <begin position="235"/>
        <end position="246"/>
    </location>
</feature>
<dbReference type="AlphaFoldDB" id="A0A7R7VHE5"/>
<keyword evidence="5" id="KW-0539">Nucleus</keyword>
<evidence type="ECO:0000256" key="4">
    <source>
        <dbReference type="ARBA" id="ARBA00022833"/>
    </source>
</evidence>
<evidence type="ECO:0000256" key="5">
    <source>
        <dbReference type="ARBA" id="ARBA00023242"/>
    </source>
</evidence>
<sequence>MNTHTLTRYHRKAHRHQHCGIDFQRSAWVSISLSTSPHLSNSCLPSLQPLLSIPSSQKIEVQLIPSVIEEVSCDFQLHISFVPHCVSRREAELRCRVIRPRMGSYRLEEASTGRAGCQNKECKDSKTKIAKGELRFGTWVDTERIQAFMWRHWGCVTPKLIGNLNETIDEEGGGGDEKDYTAIDGYEDLPDELQEKVRGALEQGHVDDEDWKGDVEMNRPGKTGFRVRKKAGATAKKDDEEKEPPKTKKRGKAQDDEHEEGTEKPAKKTKKDARGTKKAAKEEPESENAEEGSENEEEKPARKSRSRATKTTSANRKKQDDAAEEDKDEQMADAEVPAEEKPKRGGRKKRAT</sequence>
<dbReference type="InterPro" id="IPR036957">
    <property type="entry name" value="Znf_PARP_sf"/>
</dbReference>
<keyword evidence="2" id="KW-0479">Metal-binding</keyword>
<dbReference type="SMART" id="SM01336">
    <property type="entry name" value="zf-PARP"/>
    <property type="match status" value="1"/>
</dbReference>